<dbReference type="InterPro" id="IPR011989">
    <property type="entry name" value="ARM-like"/>
</dbReference>
<feature type="compositionally biased region" description="Polar residues" evidence="1">
    <location>
        <begin position="943"/>
        <end position="955"/>
    </location>
</feature>
<feature type="region of interest" description="Disordered" evidence="1">
    <location>
        <begin position="727"/>
        <end position="806"/>
    </location>
</feature>
<dbReference type="PANTHER" id="PTHR12984:SF3">
    <property type="entry name" value="N-TERMINAL KINASE-LIKE PROTEIN"/>
    <property type="match status" value="1"/>
</dbReference>
<feature type="compositionally biased region" description="Polar residues" evidence="1">
    <location>
        <begin position="660"/>
        <end position="690"/>
    </location>
</feature>
<dbReference type="Gene3D" id="1.10.510.10">
    <property type="entry name" value="Transferase(Phosphotransferase) domain 1"/>
    <property type="match status" value="1"/>
</dbReference>
<dbReference type="PROSITE" id="PS50011">
    <property type="entry name" value="PROTEIN_KINASE_DOM"/>
    <property type="match status" value="1"/>
</dbReference>
<evidence type="ECO:0000259" key="3">
    <source>
        <dbReference type="PROSITE" id="PS50011"/>
    </source>
</evidence>
<accession>A0A061AZS0</accession>
<proteinExistence type="predicted"/>
<feature type="compositionally biased region" description="Low complexity" evidence="1">
    <location>
        <begin position="920"/>
        <end position="931"/>
    </location>
</feature>
<dbReference type="GO" id="GO:0005737">
    <property type="term" value="C:cytoplasm"/>
    <property type="evidence" value="ECO:0007669"/>
    <property type="project" value="TreeGrafter"/>
</dbReference>
<feature type="region of interest" description="Disordered" evidence="1">
    <location>
        <begin position="653"/>
        <end position="710"/>
    </location>
</feature>
<feature type="compositionally biased region" description="Pro residues" evidence="1">
    <location>
        <begin position="874"/>
        <end position="896"/>
    </location>
</feature>
<dbReference type="OrthoDB" id="447103at2759"/>
<feature type="domain" description="Protein kinase" evidence="3">
    <location>
        <begin position="32"/>
        <end position="302"/>
    </location>
</feature>
<sequence length="986" mass="104087">MNFLSSISSSLISAGSAALANASGGVPGVQGYQLGDKVLAYEGKSIWTQWSGKKKDDSTPVSVFSFDLSSPSHISSHDRRSLFPLARNAFRKLRALRHPNILKFLDGSETDSAIWIVTEPVRSLALELEGQGGLSEESKVYGLLHVCTALGFLNRDGQSVHGGLRTTSVWVTPGGEWKLGGMEVCSRLDEPDGAMWHVGGLLPDSRTHAPPEVRRGGWTALKEYDASTLDSYLLHLFLYTILNGPLPTSYLSPSASETPSLPQVRGSIPPALFQPWRRLGNPNPAARLKTAAFLDLGNHPGEGWWTSNRLVKLSTALEGFSLATEDERMGLIRTLKAISSGAANAKTAPLPSGFLKYKVLPSLVHTLEFSSGSGGAPLLPVILDLSSSSDGSTNLDEKEYQRDVIQPLVRMYATPDRAIRMALLENLERYADKLQNKDVNEKVWPHLQTGFGDVVPVIREATVKAIPLIAPKLNDRILNNDLLRVLSKTQTDVEPGIRTNTCILLSRLSRHLQTSTQRKVLIPAFARALRDPFVHARIAGLMALMATCEVFEKEDLAGKVIPAMSICLVDREKTVRDQAFKAIDMFVKKCESLTASMPETVLPETAQQSPALQAASQTQPGLATNAAGAAGALAGWAFASVSKKLSSAEMAAPIERRDSSQSISSVNAPATNGATAPVSRTSIDSTSASPQVPGGFGGVAKGTEDWGGDLMDVNDDDADWDEFESGQAVPARIDPLAARLSSTKPKSARGRGGSLRLGAASRSSGLRIPLDMDASDSWDLDESGESGSVPRAAALPSSQRPIVRKPLISATSPALLAMAASTPSSASTSTPASPRVVPPSAATNLPSLSQPKTPSIASPPLSPPSTPTAFVAPTSPPRAPAPPAISVPPAATPPVQSPVSLPRSPLPPTATPPPAPVPPTTSTVPPVAAPVSPVPPPSDPPSRSFTPVSTASGTAGLSKEEKAARLAQAREERKARMAAAKAGVKR</sequence>
<feature type="compositionally biased region" description="Pro residues" evidence="1">
    <location>
        <begin position="904"/>
        <end position="919"/>
    </location>
</feature>
<feature type="compositionally biased region" description="Low complexity" evidence="1">
    <location>
        <begin position="756"/>
        <end position="767"/>
    </location>
</feature>
<dbReference type="SUPFAM" id="SSF48371">
    <property type="entry name" value="ARM repeat"/>
    <property type="match status" value="1"/>
</dbReference>
<evidence type="ECO:0000256" key="1">
    <source>
        <dbReference type="SAM" id="MobiDB-lite"/>
    </source>
</evidence>
<feature type="compositionally biased region" description="Acidic residues" evidence="1">
    <location>
        <begin position="773"/>
        <end position="784"/>
    </location>
</feature>
<feature type="compositionally biased region" description="Low complexity" evidence="1">
    <location>
        <begin position="818"/>
        <end position="843"/>
    </location>
</feature>
<dbReference type="GO" id="GO:0004672">
    <property type="term" value="F:protein kinase activity"/>
    <property type="evidence" value="ECO:0007669"/>
    <property type="project" value="InterPro"/>
</dbReference>
<name>A0A061AZS0_RHOTO</name>
<gene>
    <name evidence="4" type="ORF">RHTO0S_07e03466g</name>
</gene>
<evidence type="ECO:0000313" key="4">
    <source>
        <dbReference type="EMBL" id="CDR42738.1"/>
    </source>
</evidence>
<dbReference type="AlphaFoldDB" id="A0A061AZS0"/>
<dbReference type="InterPro" id="IPR016024">
    <property type="entry name" value="ARM-type_fold"/>
</dbReference>
<dbReference type="GO" id="GO:0006409">
    <property type="term" value="P:tRNA export from nucleus"/>
    <property type="evidence" value="ECO:0007669"/>
    <property type="project" value="TreeGrafter"/>
</dbReference>
<evidence type="ECO:0000256" key="2">
    <source>
        <dbReference type="SAM" id="SignalP"/>
    </source>
</evidence>
<feature type="chain" id="PRO_5001598476" evidence="2">
    <location>
        <begin position="23"/>
        <end position="986"/>
    </location>
</feature>
<dbReference type="SUPFAM" id="SSF56112">
    <property type="entry name" value="Protein kinase-like (PK-like)"/>
    <property type="match status" value="1"/>
</dbReference>
<feature type="compositionally biased region" description="Basic and acidic residues" evidence="1">
    <location>
        <begin position="958"/>
        <end position="975"/>
    </location>
</feature>
<feature type="region of interest" description="Disordered" evidence="1">
    <location>
        <begin position="818"/>
        <end position="986"/>
    </location>
</feature>
<dbReference type="InterPro" id="IPR000719">
    <property type="entry name" value="Prot_kinase_dom"/>
</dbReference>
<feature type="signal peptide" evidence="2">
    <location>
        <begin position="1"/>
        <end position="22"/>
    </location>
</feature>
<organism evidence="4">
    <name type="scientific">Rhodotorula toruloides</name>
    <name type="common">Yeast</name>
    <name type="synonym">Rhodosporidium toruloides</name>
    <dbReference type="NCBI Taxonomy" id="5286"/>
    <lineage>
        <taxon>Eukaryota</taxon>
        <taxon>Fungi</taxon>
        <taxon>Dikarya</taxon>
        <taxon>Basidiomycota</taxon>
        <taxon>Pucciniomycotina</taxon>
        <taxon>Microbotryomycetes</taxon>
        <taxon>Sporidiobolales</taxon>
        <taxon>Sporidiobolaceae</taxon>
        <taxon>Rhodotorula</taxon>
    </lineage>
</organism>
<dbReference type="InterPro" id="IPR051177">
    <property type="entry name" value="CIK-Related_Protein"/>
</dbReference>
<dbReference type="Gene3D" id="1.25.10.10">
    <property type="entry name" value="Leucine-rich Repeat Variant"/>
    <property type="match status" value="1"/>
</dbReference>
<protein>
    <submittedName>
        <fullName evidence="4">RHTO0S07e03466g1_1</fullName>
    </submittedName>
</protein>
<dbReference type="GO" id="GO:0005524">
    <property type="term" value="F:ATP binding"/>
    <property type="evidence" value="ECO:0007669"/>
    <property type="project" value="InterPro"/>
</dbReference>
<dbReference type="Gene3D" id="3.30.200.20">
    <property type="entry name" value="Phosphorylase Kinase, domain 1"/>
    <property type="match status" value="1"/>
</dbReference>
<reference evidence="4" key="1">
    <citation type="journal article" date="2014" name="Genome Announc.">
        <title>Draft genome sequence of Rhodosporidium toruloides CECT1137, an oleaginous yeast of biotechnological interest.</title>
        <authorList>
            <person name="Morin N."/>
            <person name="Calcas X."/>
            <person name="Devillers H."/>
            <person name="Durrens P."/>
            <person name="Sherman D.J."/>
            <person name="Nicaud J.-M."/>
            <person name="Neuveglise C."/>
        </authorList>
    </citation>
    <scope>NUCLEOTIDE SEQUENCE</scope>
    <source>
        <strain evidence="4">CECT1137</strain>
    </source>
</reference>
<feature type="compositionally biased region" description="Low complexity" evidence="1">
    <location>
        <begin position="977"/>
        <end position="986"/>
    </location>
</feature>
<keyword evidence="2" id="KW-0732">Signal</keyword>
<dbReference type="EMBL" id="LK052942">
    <property type="protein sequence ID" value="CDR42738.1"/>
    <property type="molecule type" value="Genomic_DNA"/>
</dbReference>
<dbReference type="InterPro" id="IPR011009">
    <property type="entry name" value="Kinase-like_dom_sf"/>
</dbReference>
<dbReference type="PANTHER" id="PTHR12984">
    <property type="entry name" value="SCY1-RELATED S/T PROTEIN KINASE-LIKE"/>
    <property type="match status" value="1"/>
</dbReference>